<reference evidence="2 3" key="1">
    <citation type="submission" date="2024-09" db="EMBL/GenBank/DDBJ databases">
        <authorList>
            <person name="Sun Q."/>
            <person name="Mori K."/>
        </authorList>
    </citation>
    <scope>NUCLEOTIDE SEQUENCE [LARGE SCALE GENOMIC DNA]</scope>
    <source>
        <strain evidence="2 3">CCM 7609</strain>
    </source>
</reference>
<comment type="caution">
    <text evidence="2">The sequence shown here is derived from an EMBL/GenBank/DDBJ whole genome shotgun (WGS) entry which is preliminary data.</text>
</comment>
<organism evidence="2 3">
    <name type="scientific">Citricoccus parietis</name>
    <dbReference type="NCBI Taxonomy" id="592307"/>
    <lineage>
        <taxon>Bacteria</taxon>
        <taxon>Bacillati</taxon>
        <taxon>Actinomycetota</taxon>
        <taxon>Actinomycetes</taxon>
        <taxon>Micrococcales</taxon>
        <taxon>Micrococcaceae</taxon>
        <taxon>Citricoccus</taxon>
    </lineage>
</organism>
<dbReference type="EMBL" id="JBHMFI010000030">
    <property type="protein sequence ID" value="MFB9075791.1"/>
    <property type="molecule type" value="Genomic_DNA"/>
</dbReference>
<sequence>MALMTGQAKTRQRDTGSPSRVDRCPYARRRWTAVRALRRS</sequence>
<accession>A0ABV5GA07</accession>
<name>A0ABV5GA07_9MICC</name>
<evidence type="ECO:0000256" key="1">
    <source>
        <dbReference type="SAM" id="MobiDB-lite"/>
    </source>
</evidence>
<protein>
    <submittedName>
        <fullName evidence="2">Uncharacterized protein</fullName>
    </submittedName>
</protein>
<evidence type="ECO:0000313" key="2">
    <source>
        <dbReference type="EMBL" id="MFB9075791.1"/>
    </source>
</evidence>
<evidence type="ECO:0000313" key="3">
    <source>
        <dbReference type="Proteomes" id="UP001589575"/>
    </source>
</evidence>
<dbReference type="Proteomes" id="UP001589575">
    <property type="component" value="Unassembled WGS sequence"/>
</dbReference>
<keyword evidence="3" id="KW-1185">Reference proteome</keyword>
<gene>
    <name evidence="2" type="ORF">ACFFX0_33450</name>
</gene>
<feature type="region of interest" description="Disordered" evidence="1">
    <location>
        <begin position="1"/>
        <end position="24"/>
    </location>
</feature>
<proteinExistence type="predicted"/>